<comment type="caution">
    <text evidence="1">The sequence shown here is derived from an EMBL/GenBank/DDBJ whole genome shotgun (WGS) entry which is preliminary data.</text>
</comment>
<protein>
    <submittedName>
        <fullName evidence="1">Uncharacterized protein</fullName>
    </submittedName>
</protein>
<accession>A0A5B7ERH0</accession>
<proteinExistence type="predicted"/>
<organism evidence="1 2">
    <name type="scientific">Portunus trituberculatus</name>
    <name type="common">Swimming crab</name>
    <name type="synonym">Neptunus trituberculatus</name>
    <dbReference type="NCBI Taxonomy" id="210409"/>
    <lineage>
        <taxon>Eukaryota</taxon>
        <taxon>Metazoa</taxon>
        <taxon>Ecdysozoa</taxon>
        <taxon>Arthropoda</taxon>
        <taxon>Crustacea</taxon>
        <taxon>Multicrustacea</taxon>
        <taxon>Malacostraca</taxon>
        <taxon>Eumalacostraca</taxon>
        <taxon>Eucarida</taxon>
        <taxon>Decapoda</taxon>
        <taxon>Pleocyemata</taxon>
        <taxon>Brachyura</taxon>
        <taxon>Eubrachyura</taxon>
        <taxon>Portunoidea</taxon>
        <taxon>Portunidae</taxon>
        <taxon>Portuninae</taxon>
        <taxon>Portunus</taxon>
    </lineage>
</organism>
<reference evidence="1 2" key="1">
    <citation type="submission" date="2019-05" db="EMBL/GenBank/DDBJ databases">
        <title>Another draft genome of Portunus trituberculatus and its Hox gene families provides insights of decapod evolution.</title>
        <authorList>
            <person name="Jeong J.-H."/>
            <person name="Song I."/>
            <person name="Kim S."/>
            <person name="Choi T."/>
            <person name="Kim D."/>
            <person name="Ryu S."/>
            <person name="Kim W."/>
        </authorList>
    </citation>
    <scope>NUCLEOTIDE SEQUENCE [LARGE SCALE GENOMIC DNA]</scope>
    <source>
        <tissue evidence="1">Muscle</tissue>
    </source>
</reference>
<evidence type="ECO:0000313" key="1">
    <source>
        <dbReference type="EMBL" id="MPC36005.1"/>
    </source>
</evidence>
<dbReference type="AlphaFoldDB" id="A0A5B7ERH0"/>
<evidence type="ECO:0000313" key="2">
    <source>
        <dbReference type="Proteomes" id="UP000324222"/>
    </source>
</evidence>
<dbReference type="EMBL" id="VSRR010003404">
    <property type="protein sequence ID" value="MPC36005.1"/>
    <property type="molecule type" value="Genomic_DNA"/>
</dbReference>
<dbReference type="Proteomes" id="UP000324222">
    <property type="component" value="Unassembled WGS sequence"/>
</dbReference>
<name>A0A5B7ERH0_PORTR</name>
<sequence length="69" mass="7757">MRPSTNRVKQTTPTPRSVPIIAYGRMRLPALVADWRGVTADKFTCNLYTNSDDDYDVPLCRHTRSVSGS</sequence>
<keyword evidence="2" id="KW-1185">Reference proteome</keyword>
<gene>
    <name evidence="1" type="ORF">E2C01_029448</name>
</gene>